<protein>
    <submittedName>
        <fullName evidence="1">Putative secreted protein</fullName>
    </submittedName>
</protein>
<organism evidence="1">
    <name type="scientific">Anopheles darlingi</name>
    <name type="common">Mosquito</name>
    <dbReference type="NCBI Taxonomy" id="43151"/>
    <lineage>
        <taxon>Eukaryota</taxon>
        <taxon>Metazoa</taxon>
        <taxon>Ecdysozoa</taxon>
        <taxon>Arthropoda</taxon>
        <taxon>Hexapoda</taxon>
        <taxon>Insecta</taxon>
        <taxon>Pterygota</taxon>
        <taxon>Neoptera</taxon>
        <taxon>Endopterygota</taxon>
        <taxon>Diptera</taxon>
        <taxon>Nematocera</taxon>
        <taxon>Culicoidea</taxon>
        <taxon>Culicidae</taxon>
        <taxon>Anophelinae</taxon>
        <taxon>Anopheles</taxon>
    </lineage>
</organism>
<accession>A0A2M4DM45</accession>
<sequence>MMVSTISVLVVQSGEGGFLSLSFALLFHQCSNATDWATRKDRTGEREKVTPIDVAPQRHTHTQTGMCTADMMINGGNNWKINGLSIMG</sequence>
<reference evidence="1" key="1">
    <citation type="submission" date="2018-01" db="EMBL/GenBank/DDBJ databases">
        <title>An insight into the sialome of Amazonian anophelines.</title>
        <authorList>
            <person name="Ribeiro J.M."/>
            <person name="Scarpassa V."/>
            <person name="Calvo E."/>
        </authorList>
    </citation>
    <scope>NUCLEOTIDE SEQUENCE</scope>
</reference>
<proteinExistence type="predicted"/>
<evidence type="ECO:0000313" key="1">
    <source>
        <dbReference type="EMBL" id="MBW78188.1"/>
    </source>
</evidence>
<dbReference type="EMBL" id="GGFL01014010">
    <property type="protein sequence ID" value="MBW78188.1"/>
    <property type="molecule type" value="Transcribed_RNA"/>
</dbReference>
<name>A0A2M4DM45_ANODA</name>
<dbReference type="AlphaFoldDB" id="A0A2M4DM45"/>